<accession>A0A2N8TTK4</accession>
<sequence>MAGYISEGQQKRDHNGQRNICAADGHPGTEDDPLVKTTDGWRVHLSDTTDPSNGFYGQQQEG</sequence>
<reference evidence="2 3" key="1">
    <citation type="submission" date="2018-01" db="EMBL/GenBank/DDBJ databases">
        <title>Draft genome sequence of Streptomyces sp. 13K301.</title>
        <authorList>
            <person name="Sahin N."/>
            <person name="Saygin H."/>
            <person name="Ay H."/>
        </authorList>
    </citation>
    <scope>NUCLEOTIDE SEQUENCE [LARGE SCALE GENOMIC DNA]</scope>
    <source>
        <strain evidence="2 3">13K301</strain>
    </source>
</reference>
<protein>
    <submittedName>
        <fullName evidence="2">Uncharacterized protein</fullName>
    </submittedName>
</protein>
<gene>
    <name evidence="2" type="ORF">C1J00_10015</name>
</gene>
<feature type="compositionally biased region" description="Polar residues" evidence="1">
    <location>
        <begin position="48"/>
        <end position="62"/>
    </location>
</feature>
<dbReference type="AlphaFoldDB" id="A0A2N8TTK4"/>
<dbReference type="Proteomes" id="UP000235943">
    <property type="component" value="Unassembled WGS sequence"/>
</dbReference>
<dbReference type="RefSeq" id="WP_102908687.1">
    <property type="nucleotide sequence ID" value="NZ_POUC01000051.1"/>
</dbReference>
<organism evidence="2 3">
    <name type="scientific">Streptomyces cahuitamycinicus</name>
    <dbReference type="NCBI Taxonomy" id="2070367"/>
    <lineage>
        <taxon>Bacteria</taxon>
        <taxon>Bacillati</taxon>
        <taxon>Actinomycetota</taxon>
        <taxon>Actinomycetes</taxon>
        <taxon>Kitasatosporales</taxon>
        <taxon>Streptomycetaceae</taxon>
        <taxon>Streptomyces</taxon>
    </lineage>
</organism>
<feature type="region of interest" description="Disordered" evidence="1">
    <location>
        <begin position="43"/>
        <end position="62"/>
    </location>
</feature>
<comment type="caution">
    <text evidence="2">The sequence shown here is derived from an EMBL/GenBank/DDBJ whole genome shotgun (WGS) entry which is preliminary data.</text>
</comment>
<dbReference type="EMBL" id="POUC01000051">
    <property type="protein sequence ID" value="PNG22341.1"/>
    <property type="molecule type" value="Genomic_DNA"/>
</dbReference>
<proteinExistence type="predicted"/>
<evidence type="ECO:0000256" key="1">
    <source>
        <dbReference type="SAM" id="MobiDB-lite"/>
    </source>
</evidence>
<evidence type="ECO:0000313" key="3">
    <source>
        <dbReference type="Proteomes" id="UP000235943"/>
    </source>
</evidence>
<name>A0A2N8TTK4_9ACTN</name>
<evidence type="ECO:0000313" key="2">
    <source>
        <dbReference type="EMBL" id="PNG22341.1"/>
    </source>
</evidence>
<feature type="region of interest" description="Disordered" evidence="1">
    <location>
        <begin position="1"/>
        <end position="36"/>
    </location>
</feature>
<keyword evidence="3" id="KW-1185">Reference proteome</keyword>
<dbReference type="OrthoDB" id="2408361at2"/>